<dbReference type="InterPro" id="IPR014746">
    <property type="entry name" value="Gln_synth/guanido_kin_cat_dom"/>
</dbReference>
<dbReference type="InterPro" id="IPR036802">
    <property type="entry name" value="ATP-guanido_PTrfase_N_sf"/>
</dbReference>
<reference evidence="12" key="1">
    <citation type="submission" date="2009-03" db="EMBL/GenBank/DDBJ databases">
        <title>Caligus rogercresseyi ESTs and full-length cDNAs.</title>
        <authorList>
            <person name="Yasuike M."/>
            <person name="von Schalburg K."/>
            <person name="Cooper G."/>
            <person name="Leong J."/>
            <person name="Jones S.R.M."/>
            <person name="Koop B.F."/>
        </authorList>
    </citation>
    <scope>NUCLEOTIDE SEQUENCE</scope>
    <source>
        <tissue evidence="12">Whole tissue</tissue>
    </source>
</reference>
<proteinExistence type="evidence at transcript level"/>
<evidence type="ECO:0000256" key="2">
    <source>
        <dbReference type="ARBA" id="ARBA00012230"/>
    </source>
</evidence>
<dbReference type="PROSITE" id="PS00112">
    <property type="entry name" value="PHOSPHAGEN_KINASE"/>
    <property type="match status" value="1"/>
</dbReference>
<dbReference type="InterPro" id="IPR022414">
    <property type="entry name" value="ATP-guanido_PTrfase_cat"/>
</dbReference>
<dbReference type="PROSITE" id="PS51509">
    <property type="entry name" value="PHOSPHAGEN_KINASE_N"/>
    <property type="match status" value="1"/>
</dbReference>
<feature type="binding site" evidence="8">
    <location>
        <begin position="352"/>
        <end position="357"/>
    </location>
    <ligand>
        <name>ATP</name>
        <dbReference type="ChEBI" id="CHEBI:30616"/>
    </ligand>
</feature>
<dbReference type="InterPro" id="IPR022415">
    <property type="entry name" value="ATP-guanido_PTrfase_AS"/>
</dbReference>
<dbReference type="Pfam" id="PF00217">
    <property type="entry name" value="ATP-gua_Ptrans"/>
    <property type="match status" value="1"/>
</dbReference>
<comment type="similarity">
    <text evidence="1 7 9">Belongs to the ATP:guanido phosphotransferase family.</text>
</comment>
<dbReference type="PROSITE" id="PS51510">
    <property type="entry name" value="PHOSPHAGEN_KINASE_C"/>
    <property type="match status" value="1"/>
</dbReference>
<evidence type="ECO:0000256" key="5">
    <source>
        <dbReference type="ARBA" id="ARBA00022777"/>
    </source>
</evidence>
<dbReference type="Gene3D" id="3.30.590.10">
    <property type="entry name" value="Glutamine synthetase/guanido kinase, catalytic domain"/>
    <property type="match status" value="1"/>
</dbReference>
<dbReference type="GO" id="GO:0004054">
    <property type="term" value="F:arginine kinase activity"/>
    <property type="evidence" value="ECO:0007669"/>
    <property type="project" value="UniProtKB-EC"/>
</dbReference>
<feature type="domain" description="Phosphagen kinase N-terminal" evidence="10">
    <location>
        <begin position="46"/>
        <end position="130"/>
    </location>
</feature>
<dbReference type="Gene3D" id="1.10.135.10">
    <property type="entry name" value="ATP:guanido phosphotransferase, N-terminal domain"/>
    <property type="match status" value="1"/>
</dbReference>
<dbReference type="PANTHER" id="PTHR11547">
    <property type="entry name" value="ARGININE OR CREATINE KINASE"/>
    <property type="match status" value="1"/>
</dbReference>
<keyword evidence="4 8" id="KW-0547">Nucleotide-binding</keyword>
<feature type="domain" description="Phosphagen kinase C-terminal" evidence="11">
    <location>
        <begin position="155"/>
        <end position="399"/>
    </location>
</feature>
<feature type="binding site" evidence="8">
    <location>
        <position position="265"/>
    </location>
    <ligand>
        <name>ATP</name>
        <dbReference type="ChEBI" id="CHEBI:30616"/>
    </ligand>
</feature>
<evidence type="ECO:0000256" key="9">
    <source>
        <dbReference type="RuleBase" id="RU000505"/>
    </source>
</evidence>
<keyword evidence="5 8" id="KW-0418">Kinase</keyword>
<feature type="binding site" evidence="8">
    <location>
        <begin position="158"/>
        <end position="162"/>
    </location>
    <ligand>
        <name>ATP</name>
        <dbReference type="ChEBI" id="CHEBI:30616"/>
    </ligand>
</feature>
<dbReference type="GO" id="GO:0004111">
    <property type="term" value="F:creatine kinase activity"/>
    <property type="evidence" value="ECO:0007669"/>
    <property type="project" value="InterPro"/>
</dbReference>
<organism evidence="12">
    <name type="scientific">Caligus rogercresseyi</name>
    <name type="common">Sea louse</name>
    <dbReference type="NCBI Taxonomy" id="217165"/>
    <lineage>
        <taxon>Eukaryota</taxon>
        <taxon>Metazoa</taxon>
        <taxon>Ecdysozoa</taxon>
        <taxon>Arthropoda</taxon>
        <taxon>Crustacea</taxon>
        <taxon>Multicrustacea</taxon>
        <taxon>Hexanauplia</taxon>
        <taxon>Copepoda</taxon>
        <taxon>Siphonostomatoida</taxon>
        <taxon>Caligidae</taxon>
        <taxon>Caligus</taxon>
    </lineage>
</organism>
<dbReference type="InterPro" id="IPR000749">
    <property type="entry name" value="ATP-guanido_PTrfase"/>
</dbReference>
<dbReference type="Pfam" id="PF14960">
    <property type="entry name" value="ATP_synth_reg"/>
    <property type="match status" value="1"/>
</dbReference>
<evidence type="ECO:0000259" key="11">
    <source>
        <dbReference type="PROSITE" id="PS51510"/>
    </source>
</evidence>
<evidence type="ECO:0000256" key="4">
    <source>
        <dbReference type="ARBA" id="ARBA00022741"/>
    </source>
</evidence>
<dbReference type="SUPFAM" id="SSF55931">
    <property type="entry name" value="Glutamine synthetase/guanido kinase"/>
    <property type="match status" value="1"/>
</dbReference>
<dbReference type="InterPro" id="IPR009125">
    <property type="entry name" value="ATPMK"/>
</dbReference>
<dbReference type="Pfam" id="PF02807">
    <property type="entry name" value="ATP-gua_PtransN"/>
    <property type="match status" value="1"/>
</dbReference>
<dbReference type="FunFam" id="3.30.590.10:FF:000006">
    <property type="entry name" value="Arginine kinase 1"/>
    <property type="match status" value="1"/>
</dbReference>
<dbReference type="GO" id="GO:0046314">
    <property type="term" value="P:phosphocreatine biosynthetic process"/>
    <property type="evidence" value="ECO:0007669"/>
    <property type="project" value="InterPro"/>
</dbReference>
<evidence type="ECO:0000259" key="10">
    <source>
        <dbReference type="PROSITE" id="PS51509"/>
    </source>
</evidence>
<dbReference type="EMBL" id="BT076728">
    <property type="protein sequence ID" value="ACO11152.1"/>
    <property type="molecule type" value="mRNA"/>
</dbReference>
<dbReference type="SUPFAM" id="SSF48034">
    <property type="entry name" value="Guanido kinase N-terminal domain"/>
    <property type="match status" value="1"/>
</dbReference>
<dbReference type="AlphaFoldDB" id="C1BQ49"/>
<evidence type="ECO:0000256" key="7">
    <source>
        <dbReference type="PROSITE-ProRule" id="PRU00842"/>
    </source>
</evidence>
<name>C1BQ49_CALRO</name>
<dbReference type="GO" id="GO:0005524">
    <property type="term" value="F:ATP binding"/>
    <property type="evidence" value="ECO:0007669"/>
    <property type="project" value="UniProtKB-UniRule"/>
</dbReference>
<dbReference type="EC" id="2.7.3.3" evidence="2"/>
<dbReference type="InterPro" id="IPR022413">
    <property type="entry name" value="ATP-guanido_PTrfase_N"/>
</dbReference>
<feature type="binding site" evidence="8">
    <location>
        <begin position="322"/>
        <end position="326"/>
    </location>
    <ligand>
        <name>ATP</name>
        <dbReference type="ChEBI" id="CHEBI:30616"/>
    </ligand>
</feature>
<evidence type="ECO:0000256" key="8">
    <source>
        <dbReference type="PROSITE-ProRule" id="PRU00843"/>
    </source>
</evidence>
<protein>
    <recommendedName>
        <fullName evidence="2">arginine kinase</fullName>
        <ecNumber evidence="2">2.7.3.3</ecNumber>
    </recommendedName>
</protein>
<keyword evidence="3 8" id="KW-0808">Transferase</keyword>
<evidence type="ECO:0000313" key="12">
    <source>
        <dbReference type="EMBL" id="ACO11152.1"/>
    </source>
</evidence>
<keyword evidence="6 8" id="KW-0067">ATP-binding</keyword>
<accession>C1BQ49</accession>
<evidence type="ECO:0000256" key="6">
    <source>
        <dbReference type="ARBA" id="ARBA00022840"/>
    </source>
</evidence>
<dbReference type="PANTHER" id="PTHR11547:SF38">
    <property type="entry name" value="ARGININE KINASE 1-RELATED"/>
    <property type="match status" value="1"/>
</dbReference>
<gene>
    <name evidence="12" type="primary">KARG</name>
</gene>
<feature type="binding site" evidence="8">
    <location>
        <position position="221"/>
    </location>
    <ligand>
        <name>ATP</name>
        <dbReference type="ChEBI" id="CHEBI:30616"/>
    </ligand>
</feature>
<evidence type="ECO:0000256" key="1">
    <source>
        <dbReference type="ARBA" id="ARBA00006798"/>
    </source>
</evidence>
<dbReference type="CDD" id="cd07931">
    <property type="entry name" value="eukaryotic_phosphagen_kinases"/>
    <property type="match status" value="1"/>
</dbReference>
<dbReference type="GO" id="GO:0005615">
    <property type="term" value="C:extracellular space"/>
    <property type="evidence" value="ECO:0007669"/>
    <property type="project" value="TreeGrafter"/>
</dbReference>
<evidence type="ECO:0000256" key="3">
    <source>
        <dbReference type="ARBA" id="ARBA00022679"/>
    </source>
</evidence>
<sequence>MAEQQGFSHYFNSTTIKGRANSAKATLAVVGGAFAYFKFFKGNKTNLKAESAAPFPNIRSGHSLVAKHVTKEKWDKLSGIETKTSGFTLAKAIACAVEFDDQHCGIYAGDEDSYADFAEVFIPLICEYHGVPPSFSHTSDMDSGKIKDNINPDAPVHSTRIRVGRSIQGFGLSPGITKQQRLDVESLMKTAFGNLKGDLSGSYFPLLGMDEATRTQLVDDHFLFVSGDRNLKVGGMERDWPEGRGIFHNKEKTFLTWVNEEDQLRIISMQKGGDVKGVLERLAKGIKAVGDSVKAESGKEFLLDPKLGYLHSCPTNLGTGMRASVHIDLPGWTKEGLPALKKRCEELSLQPRGTRGESGGQTGVTYDISNKHRLGYSEVQLVQTMIDGVNTLFKEDLELKKKHSL</sequence>